<evidence type="ECO:0000256" key="5">
    <source>
        <dbReference type="ARBA" id="ARBA00022741"/>
    </source>
</evidence>
<evidence type="ECO:0000256" key="11">
    <source>
        <dbReference type="ARBA" id="ARBA00048697"/>
    </source>
</evidence>
<keyword evidence="10 12" id="KW-0456">Lyase</keyword>
<evidence type="ECO:0000256" key="10">
    <source>
        <dbReference type="ARBA" id="ARBA00023239"/>
    </source>
</evidence>
<feature type="binding site" evidence="12">
    <location>
        <position position="40"/>
    </location>
    <ligand>
        <name>[4Fe-4S] cluster</name>
        <dbReference type="ChEBI" id="CHEBI:49883"/>
        <label>1</label>
        <note>4Fe-4S-S-AdoMet</note>
    </ligand>
</feature>
<feature type="binding site" evidence="12">
    <location>
        <position position="82"/>
    </location>
    <ligand>
        <name>GTP</name>
        <dbReference type="ChEBI" id="CHEBI:37565"/>
    </ligand>
</feature>
<name>A0ABQ5TDR6_9CAUL</name>
<comment type="similarity">
    <text evidence="12">Belongs to the radical SAM superfamily. MoaA family.</text>
</comment>
<comment type="cofactor">
    <cofactor evidence="12">
        <name>[4Fe-4S] cluster</name>
        <dbReference type="ChEBI" id="CHEBI:49883"/>
    </cofactor>
    <text evidence="12">Binds 2 [4Fe-4S] clusters. Binds 1 [4Fe-4S] cluster coordinated with 3 cysteines and an exchangeable S-adenosyl-L-methionine and 1 [4Fe-4S] cluster coordinated with 3 cysteines and the GTP-derived substrate.</text>
</comment>
<feature type="binding site" evidence="12">
    <location>
        <position position="176"/>
    </location>
    <ligand>
        <name>GTP</name>
        <dbReference type="ChEBI" id="CHEBI:37565"/>
    </ligand>
</feature>
<dbReference type="PANTHER" id="PTHR22960:SF0">
    <property type="entry name" value="MOLYBDENUM COFACTOR BIOSYNTHESIS PROTEIN 1"/>
    <property type="match status" value="1"/>
</dbReference>
<keyword evidence="6 12" id="KW-0408">Iron</keyword>
<dbReference type="InterPro" id="IPR000385">
    <property type="entry name" value="MoaA_NifB_PqqE_Fe-S-bd_CS"/>
</dbReference>
<evidence type="ECO:0000259" key="13">
    <source>
        <dbReference type="PROSITE" id="PS51918"/>
    </source>
</evidence>
<reference evidence="14" key="1">
    <citation type="journal article" date="2014" name="Int. J. Syst. Evol. Microbiol.">
        <title>Complete genome of a new Firmicutes species belonging to the dominant human colonic microbiota ('Ruminococcus bicirculans') reveals two chromosomes and a selective capacity to utilize plant glucans.</title>
        <authorList>
            <consortium name="NISC Comparative Sequencing Program"/>
            <person name="Wegmann U."/>
            <person name="Louis P."/>
            <person name="Goesmann A."/>
            <person name="Henrissat B."/>
            <person name="Duncan S.H."/>
            <person name="Flint H.J."/>
        </authorList>
    </citation>
    <scope>NUCLEOTIDE SEQUENCE</scope>
    <source>
        <strain evidence="14">VKM B-1499</strain>
    </source>
</reference>
<evidence type="ECO:0000256" key="2">
    <source>
        <dbReference type="ARBA" id="ARBA00022485"/>
    </source>
</evidence>
<feature type="binding site" evidence="12">
    <location>
        <position position="47"/>
    </location>
    <ligand>
        <name>[4Fe-4S] cluster</name>
        <dbReference type="ChEBI" id="CHEBI:49883"/>
        <label>1</label>
        <note>4Fe-4S-S-AdoMet</note>
    </ligand>
</feature>
<evidence type="ECO:0000256" key="3">
    <source>
        <dbReference type="ARBA" id="ARBA00022691"/>
    </source>
</evidence>
<feature type="domain" description="Radical SAM core" evidence="13">
    <location>
        <begin position="24"/>
        <end position="250"/>
    </location>
</feature>
<feature type="binding site" evidence="12">
    <location>
        <position position="273"/>
    </location>
    <ligand>
        <name>[4Fe-4S] cluster</name>
        <dbReference type="ChEBI" id="CHEBI:49883"/>
        <label>2</label>
        <note>4Fe-4S-substrate</note>
    </ligand>
</feature>
<evidence type="ECO:0000256" key="9">
    <source>
        <dbReference type="ARBA" id="ARBA00023150"/>
    </source>
</evidence>
<dbReference type="SUPFAM" id="SSF102114">
    <property type="entry name" value="Radical SAM enzymes"/>
    <property type="match status" value="1"/>
</dbReference>
<keyword evidence="15" id="KW-1185">Reference proteome</keyword>
<evidence type="ECO:0000256" key="1">
    <source>
        <dbReference type="ARBA" id="ARBA00012167"/>
    </source>
</evidence>
<dbReference type="CDD" id="cd21117">
    <property type="entry name" value="Twitch_MoaA"/>
    <property type="match status" value="1"/>
</dbReference>
<dbReference type="PANTHER" id="PTHR22960">
    <property type="entry name" value="MOLYBDOPTERIN COFACTOR SYNTHESIS PROTEIN A"/>
    <property type="match status" value="1"/>
</dbReference>
<feature type="binding site" evidence="12">
    <location>
        <position position="86"/>
    </location>
    <ligand>
        <name>S-adenosyl-L-methionine</name>
        <dbReference type="ChEBI" id="CHEBI:59789"/>
    </ligand>
</feature>
<keyword evidence="5 12" id="KW-0547">Nucleotide-binding</keyword>
<feature type="binding site" evidence="12">
    <location>
        <position position="44"/>
    </location>
    <ligand>
        <name>[4Fe-4S] cluster</name>
        <dbReference type="ChEBI" id="CHEBI:49883"/>
        <label>1</label>
        <note>4Fe-4S-S-AdoMet</note>
    </ligand>
</feature>
<comment type="caution">
    <text evidence="14">The sequence shown here is derived from an EMBL/GenBank/DDBJ whole genome shotgun (WGS) entry which is preliminary data.</text>
</comment>
<keyword evidence="3 12" id="KW-0949">S-adenosyl-L-methionine</keyword>
<accession>A0ABQ5TDR6</accession>
<organism evidence="14 15">
    <name type="scientific">Brevundimonas intermedia</name>
    <dbReference type="NCBI Taxonomy" id="74315"/>
    <lineage>
        <taxon>Bacteria</taxon>
        <taxon>Pseudomonadati</taxon>
        <taxon>Pseudomonadota</taxon>
        <taxon>Alphaproteobacteria</taxon>
        <taxon>Caulobacterales</taxon>
        <taxon>Caulobacteraceae</taxon>
        <taxon>Brevundimonas</taxon>
    </lineage>
</organism>
<evidence type="ECO:0000256" key="4">
    <source>
        <dbReference type="ARBA" id="ARBA00022723"/>
    </source>
</evidence>
<comment type="pathway">
    <text evidence="12">Cofactor biosynthesis; molybdopterin biosynthesis.</text>
</comment>
<sequence>MTVIYQSDKATPIGLRVPAPLVDPFGRTINYVRISVTDRCDLRCLYCMAENPVFLPKADLLSLEELERMCGAFIDLGCRRIRLTGGEPLVRKGMMDLVAALSRRLRAGDLEEITLTTNGTQLARHAETLAGHGVRRINVSLDTLDPDKFRRITRGGDLAAVMAGLEAARAAGLRLKINTVALKGDNADELPDLIRWAHGLDMDITLIETMPLGEIGADRTDQYLSLAMVREQLSRIWTLTPSTRRTSGPARYMKVEETGGTLGFITPLSHVFCEACNRVRVTCTGQLFLCLGQDDQADLRQVLRDSPGEDAPLREAIRRAIAFKPKGHDFRIDRPGAAPAVMRTMSTTGG</sequence>
<feature type="binding site" evidence="12">
    <location>
        <position position="33"/>
    </location>
    <ligand>
        <name>GTP</name>
        <dbReference type="ChEBI" id="CHEBI:37565"/>
    </ligand>
</feature>
<evidence type="ECO:0000313" key="15">
    <source>
        <dbReference type="Proteomes" id="UP001143509"/>
    </source>
</evidence>
<dbReference type="SFLD" id="SFLDG01383">
    <property type="entry name" value="cyclic_pyranopterin_phosphate"/>
    <property type="match status" value="1"/>
</dbReference>
<dbReference type="InterPro" id="IPR040064">
    <property type="entry name" value="MoaA-like"/>
</dbReference>
<feature type="binding site" evidence="12">
    <location>
        <position position="276"/>
    </location>
    <ligand>
        <name>[4Fe-4S] cluster</name>
        <dbReference type="ChEBI" id="CHEBI:49883"/>
        <label>2</label>
        <note>4Fe-4S-substrate</note>
    </ligand>
</feature>
<dbReference type="InterPro" id="IPR050105">
    <property type="entry name" value="MoCo_biosynth_MoaA/MoaC"/>
</dbReference>
<feature type="binding site" evidence="12">
    <location>
        <position position="46"/>
    </location>
    <ligand>
        <name>S-adenosyl-L-methionine</name>
        <dbReference type="ChEBI" id="CHEBI:59789"/>
    </ligand>
</feature>
<comment type="catalytic activity">
    <reaction evidence="11 12">
        <text>GTP + AH2 + S-adenosyl-L-methionine = (8S)-3',8-cyclo-7,8-dihydroguanosine 5'-triphosphate + 5'-deoxyadenosine + L-methionine + A + H(+)</text>
        <dbReference type="Rhea" id="RHEA:49576"/>
        <dbReference type="ChEBI" id="CHEBI:13193"/>
        <dbReference type="ChEBI" id="CHEBI:15378"/>
        <dbReference type="ChEBI" id="CHEBI:17319"/>
        <dbReference type="ChEBI" id="CHEBI:17499"/>
        <dbReference type="ChEBI" id="CHEBI:37565"/>
        <dbReference type="ChEBI" id="CHEBI:57844"/>
        <dbReference type="ChEBI" id="CHEBI:59789"/>
        <dbReference type="ChEBI" id="CHEBI:131766"/>
        <dbReference type="EC" id="4.1.99.22"/>
    </reaction>
</comment>
<dbReference type="InterPro" id="IPR010505">
    <property type="entry name" value="MoaA_twitch"/>
</dbReference>
<evidence type="ECO:0000313" key="14">
    <source>
        <dbReference type="EMBL" id="GLK50190.1"/>
    </source>
</evidence>
<keyword evidence="7 12" id="KW-0411">Iron-sulfur</keyword>
<feature type="binding site" evidence="12">
    <location>
        <begin position="278"/>
        <end position="280"/>
    </location>
    <ligand>
        <name>GTP</name>
        <dbReference type="ChEBI" id="CHEBI:37565"/>
    </ligand>
</feature>
<dbReference type="InterPro" id="IPR006638">
    <property type="entry name" value="Elp3/MiaA/NifB-like_rSAM"/>
</dbReference>
<dbReference type="HAMAP" id="MF_01225_B">
    <property type="entry name" value="MoaA_B"/>
    <property type="match status" value="1"/>
</dbReference>
<evidence type="ECO:0000256" key="12">
    <source>
        <dbReference type="HAMAP-Rule" id="MF_01225"/>
    </source>
</evidence>
<dbReference type="InterPro" id="IPR058240">
    <property type="entry name" value="rSAM_sf"/>
</dbReference>
<gene>
    <name evidence="12 14" type="primary">moaA</name>
    <name evidence="14" type="ORF">GCM10017620_31640</name>
</gene>
<dbReference type="EC" id="4.1.99.22" evidence="1 12"/>
<feature type="binding site" evidence="12">
    <location>
        <position position="140"/>
    </location>
    <ligand>
        <name>S-adenosyl-L-methionine</name>
        <dbReference type="ChEBI" id="CHEBI:59789"/>
    </ligand>
</feature>
<dbReference type="Pfam" id="PF06463">
    <property type="entry name" value="Mob_synth_C"/>
    <property type="match status" value="1"/>
</dbReference>
<dbReference type="EMBL" id="BSFD01000011">
    <property type="protein sequence ID" value="GLK50190.1"/>
    <property type="molecule type" value="Genomic_DNA"/>
</dbReference>
<keyword evidence="9 12" id="KW-0501">Molybdenum cofactor biosynthesis</keyword>
<dbReference type="Gene3D" id="3.20.20.70">
    <property type="entry name" value="Aldolase class I"/>
    <property type="match status" value="1"/>
</dbReference>
<dbReference type="RefSeq" id="WP_271166341.1">
    <property type="nucleotide sequence ID" value="NZ_BSFD01000011.1"/>
</dbReference>
<dbReference type="InterPro" id="IPR007197">
    <property type="entry name" value="rSAM"/>
</dbReference>
<dbReference type="SFLD" id="SFLDG01067">
    <property type="entry name" value="SPASM/twitch_domain_containing"/>
    <property type="match status" value="1"/>
</dbReference>
<dbReference type="PROSITE" id="PS01305">
    <property type="entry name" value="MOAA_NIFB_PQQE"/>
    <property type="match status" value="1"/>
</dbReference>
<feature type="binding site" evidence="12">
    <location>
        <position position="116"/>
    </location>
    <ligand>
        <name>GTP</name>
        <dbReference type="ChEBI" id="CHEBI:37565"/>
    </ligand>
</feature>
<feature type="binding site" evidence="12">
    <location>
        <position position="210"/>
    </location>
    <ligand>
        <name>S-adenosyl-L-methionine</name>
        <dbReference type="ChEBI" id="CHEBI:59789"/>
    </ligand>
</feature>
<evidence type="ECO:0000256" key="6">
    <source>
        <dbReference type="ARBA" id="ARBA00023004"/>
    </source>
</evidence>
<dbReference type="PROSITE" id="PS51918">
    <property type="entry name" value="RADICAL_SAM"/>
    <property type="match status" value="1"/>
</dbReference>
<dbReference type="SFLD" id="SFLDS00029">
    <property type="entry name" value="Radical_SAM"/>
    <property type="match status" value="1"/>
</dbReference>
<comment type="function">
    <text evidence="12">Catalyzes the cyclization of GTP to (8S)-3',8-cyclo-7,8-dihydroguanosine 5'-triphosphate.</text>
</comment>
<proteinExistence type="inferred from homology"/>
<dbReference type="Proteomes" id="UP001143509">
    <property type="component" value="Unassembled WGS sequence"/>
</dbReference>
<keyword evidence="8 12" id="KW-0342">GTP-binding</keyword>
<keyword evidence="4 12" id="KW-0479">Metal-binding</keyword>
<dbReference type="SFLD" id="SFLDG01386">
    <property type="entry name" value="main_SPASM_domain-containing"/>
    <property type="match status" value="1"/>
</dbReference>
<dbReference type="InterPro" id="IPR013483">
    <property type="entry name" value="MoaA"/>
</dbReference>
<dbReference type="SMART" id="SM00729">
    <property type="entry name" value="Elp3"/>
    <property type="match status" value="1"/>
</dbReference>
<dbReference type="NCBIfam" id="TIGR02666">
    <property type="entry name" value="moaA"/>
    <property type="match status" value="1"/>
</dbReference>
<evidence type="ECO:0000256" key="7">
    <source>
        <dbReference type="ARBA" id="ARBA00023014"/>
    </source>
</evidence>
<protein>
    <recommendedName>
        <fullName evidence="1 12">GTP 3',8-cyclase</fullName>
        <ecNumber evidence="1 12">4.1.99.22</ecNumber>
    </recommendedName>
    <alternativeName>
        <fullName evidence="12">Molybdenum cofactor biosynthesis protein A</fullName>
    </alternativeName>
</protein>
<dbReference type="CDD" id="cd01335">
    <property type="entry name" value="Radical_SAM"/>
    <property type="match status" value="1"/>
</dbReference>
<evidence type="ECO:0000256" key="8">
    <source>
        <dbReference type="ARBA" id="ARBA00023134"/>
    </source>
</evidence>
<dbReference type="Pfam" id="PF04055">
    <property type="entry name" value="Radical_SAM"/>
    <property type="match status" value="1"/>
</dbReference>
<keyword evidence="2 12" id="KW-0004">4Fe-4S</keyword>
<dbReference type="InterPro" id="IPR013785">
    <property type="entry name" value="Aldolase_TIM"/>
</dbReference>
<feature type="binding site" evidence="12">
    <location>
        <position position="290"/>
    </location>
    <ligand>
        <name>[4Fe-4S] cluster</name>
        <dbReference type="ChEBI" id="CHEBI:49883"/>
        <label>2</label>
        <note>4Fe-4S-substrate</note>
    </ligand>
</feature>
<comment type="subunit">
    <text evidence="12">Monomer and homodimer.</text>
</comment>
<reference evidence="14" key="2">
    <citation type="submission" date="2023-01" db="EMBL/GenBank/DDBJ databases">
        <authorList>
            <person name="Sun Q."/>
            <person name="Evtushenko L."/>
        </authorList>
    </citation>
    <scope>NUCLEOTIDE SEQUENCE</scope>
    <source>
        <strain evidence="14">VKM B-1499</strain>
    </source>
</reference>